<dbReference type="Proteomes" id="UP000249375">
    <property type="component" value="Chromosome"/>
</dbReference>
<evidence type="ECO:0000259" key="4">
    <source>
        <dbReference type="PROSITE" id="PS50042"/>
    </source>
</evidence>
<dbReference type="CDD" id="cd00038">
    <property type="entry name" value="CAP_ED"/>
    <property type="match status" value="1"/>
</dbReference>
<dbReference type="SUPFAM" id="SSF46785">
    <property type="entry name" value="Winged helix' DNA-binding domain"/>
    <property type="match status" value="1"/>
</dbReference>
<dbReference type="PANTHER" id="PTHR24567:SF58">
    <property type="entry name" value="CYCLIC AMP-BINDING REGULATORY PROTEIN"/>
    <property type="match status" value="1"/>
</dbReference>
<dbReference type="KEGG" id="alq:C7Y71_006635"/>
<dbReference type="InterPro" id="IPR012318">
    <property type="entry name" value="HTH_CRP"/>
</dbReference>
<organism evidence="5 6">
    <name type="scientific">Pseudoprevotella muciniphila</name>
    <dbReference type="NCBI Taxonomy" id="2133944"/>
    <lineage>
        <taxon>Bacteria</taxon>
        <taxon>Pseudomonadati</taxon>
        <taxon>Bacteroidota</taxon>
        <taxon>Bacteroidia</taxon>
        <taxon>Bacteroidales</taxon>
        <taxon>Prevotellaceae</taxon>
        <taxon>Pseudoprevotella</taxon>
    </lineage>
</organism>
<sequence>MKEELIEQIKPTPLFEGFDLDDLKEFMTGSPYQLRNHRKGAIIAHKGDDCINLTMLVKGTVHTTMSNQEGKEMIIDTYDGPTILAAAFVFSEVNKFPVNVVAQSECTVLYIDRATFIGWLHHDKQLMFNYISMISNRCQHLGRLLNDVALLSLKERVTEYLKVHKKIKNVEALSRFMGVARTSLSRVLSELKAEGMIERTTDGIELRKIVKKA</sequence>
<protein>
    <submittedName>
        <fullName evidence="5">Crp/Fnr family transcriptional regulator</fullName>
    </submittedName>
</protein>
<gene>
    <name evidence="5" type="ORF">C7Y71_006635</name>
</gene>
<dbReference type="AlphaFoldDB" id="A0A5P8E6W0"/>
<dbReference type="InterPro" id="IPR050397">
    <property type="entry name" value="Env_Response_Regulators"/>
</dbReference>
<dbReference type="InterPro" id="IPR018490">
    <property type="entry name" value="cNMP-bd_dom_sf"/>
</dbReference>
<dbReference type="Pfam" id="PF00027">
    <property type="entry name" value="cNMP_binding"/>
    <property type="match status" value="1"/>
</dbReference>
<dbReference type="RefSeq" id="WP_111898967.1">
    <property type="nucleotide sequence ID" value="NZ_CP033459.1"/>
</dbReference>
<name>A0A5P8E6W0_9BACT</name>
<evidence type="ECO:0000313" key="5">
    <source>
        <dbReference type="EMBL" id="QFQ12721.1"/>
    </source>
</evidence>
<keyword evidence="6" id="KW-1185">Reference proteome</keyword>
<dbReference type="PROSITE" id="PS50042">
    <property type="entry name" value="CNMP_BINDING_3"/>
    <property type="match status" value="1"/>
</dbReference>
<proteinExistence type="predicted"/>
<keyword evidence="2" id="KW-0238">DNA-binding</keyword>
<dbReference type="GO" id="GO:0003677">
    <property type="term" value="F:DNA binding"/>
    <property type="evidence" value="ECO:0007669"/>
    <property type="project" value="UniProtKB-KW"/>
</dbReference>
<dbReference type="EMBL" id="CP033459">
    <property type="protein sequence ID" value="QFQ12721.1"/>
    <property type="molecule type" value="Genomic_DNA"/>
</dbReference>
<dbReference type="SUPFAM" id="SSF51206">
    <property type="entry name" value="cAMP-binding domain-like"/>
    <property type="match status" value="1"/>
</dbReference>
<feature type="domain" description="Cyclic nucleotide-binding" evidence="4">
    <location>
        <begin position="14"/>
        <end position="116"/>
    </location>
</feature>
<dbReference type="InterPro" id="IPR014710">
    <property type="entry name" value="RmlC-like_jellyroll"/>
</dbReference>
<dbReference type="InterPro" id="IPR036390">
    <property type="entry name" value="WH_DNA-bd_sf"/>
</dbReference>
<dbReference type="InterPro" id="IPR000595">
    <property type="entry name" value="cNMP-bd_dom"/>
</dbReference>
<accession>A0A5P8E6W0</accession>
<evidence type="ECO:0000256" key="3">
    <source>
        <dbReference type="ARBA" id="ARBA00023163"/>
    </source>
</evidence>
<evidence type="ECO:0000313" key="6">
    <source>
        <dbReference type="Proteomes" id="UP000249375"/>
    </source>
</evidence>
<evidence type="ECO:0000256" key="2">
    <source>
        <dbReference type="ARBA" id="ARBA00023125"/>
    </source>
</evidence>
<keyword evidence="1" id="KW-0805">Transcription regulation</keyword>
<dbReference type="OrthoDB" id="1116216at2"/>
<dbReference type="PANTHER" id="PTHR24567">
    <property type="entry name" value="CRP FAMILY TRANSCRIPTIONAL REGULATORY PROTEIN"/>
    <property type="match status" value="1"/>
</dbReference>
<dbReference type="Gene3D" id="2.60.120.10">
    <property type="entry name" value="Jelly Rolls"/>
    <property type="match status" value="1"/>
</dbReference>
<keyword evidence="3" id="KW-0804">Transcription</keyword>
<dbReference type="Pfam" id="PF13545">
    <property type="entry name" value="HTH_Crp_2"/>
    <property type="match status" value="1"/>
</dbReference>
<evidence type="ECO:0000256" key="1">
    <source>
        <dbReference type="ARBA" id="ARBA00023015"/>
    </source>
</evidence>
<dbReference type="GO" id="GO:0005829">
    <property type="term" value="C:cytosol"/>
    <property type="evidence" value="ECO:0007669"/>
    <property type="project" value="TreeGrafter"/>
</dbReference>
<reference evidence="5 6" key="1">
    <citation type="submission" date="2018-11" db="EMBL/GenBank/DDBJ databases">
        <authorList>
            <person name="Na S.W."/>
            <person name="Baik M."/>
        </authorList>
    </citation>
    <scope>NUCLEOTIDE SEQUENCE [LARGE SCALE GENOMIC DNA]</scope>
    <source>
        <strain evidence="5 6">E39</strain>
    </source>
</reference>
<dbReference type="GO" id="GO:0003700">
    <property type="term" value="F:DNA-binding transcription factor activity"/>
    <property type="evidence" value="ECO:0007669"/>
    <property type="project" value="TreeGrafter"/>
</dbReference>